<proteinExistence type="inferred from homology"/>
<dbReference type="InterPro" id="IPR001173">
    <property type="entry name" value="Glyco_trans_2-like"/>
</dbReference>
<dbReference type="Pfam" id="PF00535">
    <property type="entry name" value="Glycos_transf_2"/>
    <property type="match status" value="1"/>
</dbReference>
<dbReference type="RefSeq" id="WP_160053796.1">
    <property type="nucleotide sequence ID" value="NZ_BMQX01000010.1"/>
</dbReference>
<keyword evidence="3" id="KW-0808">Transferase</keyword>
<dbReference type="EMBL" id="BMQX01000010">
    <property type="protein sequence ID" value="GGQ16676.1"/>
    <property type="molecule type" value="Genomic_DNA"/>
</dbReference>
<keyword evidence="4" id="KW-1185">Reference proteome</keyword>
<evidence type="ECO:0000256" key="1">
    <source>
        <dbReference type="ARBA" id="ARBA00038494"/>
    </source>
</evidence>
<reference evidence="4" key="1">
    <citation type="journal article" date="2019" name="Int. J. Syst. Evol. Microbiol.">
        <title>The Global Catalogue of Microorganisms (GCM) 10K type strain sequencing project: providing services to taxonomists for standard genome sequencing and annotation.</title>
        <authorList>
            <consortium name="The Broad Institute Genomics Platform"/>
            <consortium name="The Broad Institute Genome Sequencing Center for Infectious Disease"/>
            <person name="Wu L."/>
            <person name="Ma J."/>
        </authorList>
    </citation>
    <scope>NUCLEOTIDE SEQUENCE [LARGE SCALE GENOMIC DNA]</scope>
    <source>
        <strain evidence="4">JCM 32306</strain>
    </source>
</reference>
<dbReference type="SUPFAM" id="SSF53448">
    <property type="entry name" value="Nucleotide-diphospho-sugar transferases"/>
    <property type="match status" value="1"/>
</dbReference>
<dbReference type="PANTHER" id="PTHR43630:SF2">
    <property type="entry name" value="GLYCOSYLTRANSFERASE"/>
    <property type="match status" value="1"/>
</dbReference>
<sequence>MTSIAVLILTYNEQHHIERCIKSLLTFTNNIFVVDSYSTDNTVSICEGLGVKVYQRKWKNYADQFQWGLDNCPIETEWVMRMDADEYIEQDLIDELINKNFSLVKPEISGFYIRRKYFFLGQWIKYGAVYPLNLLRIWRTGQGRIENRWMDEHIVLSRGTTSQLSGHIIDDNLNNTRWWTEKHNNYADREMLDILDKKYSLFTIDDSLKENKEGSQAKFKRTVKEGVYNKLPIFVRPLLYFLYRYFIRFGFLDGKKGFAFHFFQGYWYRSLVDLRVYEAEMNIANLPTNGERINWLEKFTGLTLR</sequence>
<dbReference type="PANTHER" id="PTHR43630">
    <property type="entry name" value="POLY-BETA-1,6-N-ACETYL-D-GLUCOSAMINE SYNTHASE"/>
    <property type="match status" value="1"/>
</dbReference>
<gene>
    <name evidence="3" type="ORF">GCM10009411_16190</name>
</gene>
<dbReference type="InterPro" id="IPR029044">
    <property type="entry name" value="Nucleotide-diphossugar_trans"/>
</dbReference>
<name>A0ABQ2R6Q3_9GAMM</name>
<accession>A0ABQ2R6Q3</accession>
<dbReference type="Proteomes" id="UP000619118">
    <property type="component" value="Unassembled WGS sequence"/>
</dbReference>
<feature type="domain" description="Glycosyltransferase 2-like" evidence="2">
    <location>
        <begin position="6"/>
        <end position="99"/>
    </location>
</feature>
<protein>
    <submittedName>
        <fullName evidence="3">Glycosyl transferase</fullName>
    </submittedName>
</protein>
<comment type="caution">
    <text evidence="3">The sequence shown here is derived from an EMBL/GenBank/DDBJ whole genome shotgun (WGS) entry which is preliminary data.</text>
</comment>
<dbReference type="Gene3D" id="3.90.550.10">
    <property type="entry name" value="Spore Coat Polysaccharide Biosynthesis Protein SpsA, Chain A"/>
    <property type="match status" value="1"/>
</dbReference>
<dbReference type="CDD" id="cd02511">
    <property type="entry name" value="Beta4Glucosyltransferase"/>
    <property type="match status" value="1"/>
</dbReference>
<evidence type="ECO:0000259" key="2">
    <source>
        <dbReference type="Pfam" id="PF00535"/>
    </source>
</evidence>
<organism evidence="3 4">
    <name type="scientific">Shewanella litoralis</name>
    <dbReference type="NCBI Taxonomy" id="2282700"/>
    <lineage>
        <taxon>Bacteria</taxon>
        <taxon>Pseudomonadati</taxon>
        <taxon>Pseudomonadota</taxon>
        <taxon>Gammaproteobacteria</taxon>
        <taxon>Alteromonadales</taxon>
        <taxon>Shewanellaceae</taxon>
        <taxon>Shewanella</taxon>
    </lineage>
</organism>
<evidence type="ECO:0000313" key="4">
    <source>
        <dbReference type="Proteomes" id="UP000619118"/>
    </source>
</evidence>
<comment type="similarity">
    <text evidence="1">Belongs to the glycosyltransferase 2 family. WaaE/KdtX subfamily.</text>
</comment>
<dbReference type="GO" id="GO:0016740">
    <property type="term" value="F:transferase activity"/>
    <property type="evidence" value="ECO:0007669"/>
    <property type="project" value="UniProtKB-KW"/>
</dbReference>
<evidence type="ECO:0000313" key="3">
    <source>
        <dbReference type="EMBL" id="GGQ16676.1"/>
    </source>
</evidence>